<evidence type="ECO:0000256" key="1">
    <source>
        <dbReference type="SAM" id="Coils"/>
    </source>
</evidence>
<evidence type="ECO:0000313" key="2">
    <source>
        <dbReference type="Proteomes" id="UP000887569"/>
    </source>
</evidence>
<organism evidence="2 3">
    <name type="scientific">Parascaris univalens</name>
    <name type="common">Nematode worm</name>
    <dbReference type="NCBI Taxonomy" id="6257"/>
    <lineage>
        <taxon>Eukaryota</taxon>
        <taxon>Metazoa</taxon>
        <taxon>Ecdysozoa</taxon>
        <taxon>Nematoda</taxon>
        <taxon>Chromadorea</taxon>
        <taxon>Rhabditida</taxon>
        <taxon>Spirurina</taxon>
        <taxon>Ascaridomorpha</taxon>
        <taxon>Ascaridoidea</taxon>
        <taxon>Ascarididae</taxon>
        <taxon>Parascaris</taxon>
    </lineage>
</organism>
<evidence type="ECO:0000313" key="3">
    <source>
        <dbReference type="WBParaSite" id="PgR018_g137_t01"/>
    </source>
</evidence>
<feature type="coiled-coil region" evidence="1">
    <location>
        <begin position="23"/>
        <end position="57"/>
    </location>
</feature>
<proteinExistence type="predicted"/>
<dbReference type="WBParaSite" id="PgR018_g137_t01">
    <property type="protein sequence ID" value="PgR018_g137_t01"/>
    <property type="gene ID" value="PgR018_g137"/>
</dbReference>
<name>A0A915AX46_PARUN</name>
<keyword evidence="2" id="KW-1185">Reference proteome</keyword>
<accession>A0A915AX46</accession>
<dbReference type="Proteomes" id="UP000887569">
    <property type="component" value="Unplaced"/>
</dbReference>
<sequence>RRKGRVQHNLKMGDSEGAAVFRDEYSEDSIEEMRRKLEEAERRNAELTRSLNHAVARSQQMLRIPLNRQAYGRELLSKFIAFAENRLRFHEALQRFCDECKSARKQTNLTTIGVGTIGILASLQRYAQTAGSVISLTAAALNAFLAVKGNLYEASRIGQLEKLEEIDVKLIGQLLNAYDEFCTLFEVERRVGDEDVMRLHVNELVSCIVTFVEEVGARLTAVTGVTNLRDVVNYGCFNAIFPVLARIGRSTLLDSFGSMPDMAVASTMREVTGEAASALKYLACVVNGFCVLNAVSDLMRGSESEAVQRMKFFIEQQKHELSLFRSAVIDAGQSTH</sequence>
<protein>
    <submittedName>
        <fullName evidence="3">Uncharacterized protein</fullName>
    </submittedName>
</protein>
<dbReference type="AlphaFoldDB" id="A0A915AX46"/>
<keyword evidence="1" id="KW-0175">Coiled coil</keyword>
<reference evidence="3" key="1">
    <citation type="submission" date="2022-11" db="UniProtKB">
        <authorList>
            <consortium name="WormBaseParasite"/>
        </authorList>
    </citation>
    <scope>IDENTIFICATION</scope>
</reference>